<evidence type="ECO:0000313" key="1">
    <source>
        <dbReference type="EMBL" id="SDE37595.1"/>
    </source>
</evidence>
<keyword evidence="2" id="KW-1185">Reference proteome</keyword>
<dbReference type="PROSITE" id="PS51257">
    <property type="entry name" value="PROKAR_LIPOPROTEIN"/>
    <property type="match status" value="1"/>
</dbReference>
<gene>
    <name evidence="1" type="ORF">SAMN05216270_119108</name>
</gene>
<dbReference type="RefSeq" id="WP_091040083.1">
    <property type="nucleotide sequence ID" value="NZ_FNAD01000019.1"/>
</dbReference>
<dbReference type="AlphaFoldDB" id="A0A1G7CGP9"/>
<dbReference type="Proteomes" id="UP000198949">
    <property type="component" value="Unassembled WGS sequence"/>
</dbReference>
<protein>
    <submittedName>
        <fullName evidence="1">Uncharacterized protein</fullName>
    </submittedName>
</protein>
<dbReference type="STRING" id="58114.SAMN05216270_119108"/>
<sequence length="276" mass="30896">MRRAAAILLAGTLALTGCSDEPAEVTDGDVARIEGSLARGSELAWELTQAETRVAAMCMQDLGFTVHDRNLLHGMMIPNRFEGFASPYARIPTVEQAERFGFGHWVNATDTDAAQAMREDLDYLDFAGAELGWNDPAEHEEYVEWKDLGEEYQREWLIAFLGPERLAYQEALSHGQWDFDDLGFLPTHETVSRFYGGTGEALPEEIEPVEDPTAAEFAMALDFAECAEDAGLRDGAEEMWGRMYVEQLIDREAEVYVWEQEIEGYLANAQDHLAGD</sequence>
<dbReference type="OrthoDB" id="5176090at2"/>
<evidence type="ECO:0000313" key="2">
    <source>
        <dbReference type="Proteomes" id="UP000198949"/>
    </source>
</evidence>
<name>A0A1G7CGP9_9ACTN</name>
<dbReference type="EMBL" id="FNAD01000019">
    <property type="protein sequence ID" value="SDE37595.1"/>
    <property type="molecule type" value="Genomic_DNA"/>
</dbReference>
<accession>A0A1G7CGP9</accession>
<proteinExistence type="predicted"/>
<reference evidence="2" key="1">
    <citation type="submission" date="2016-10" db="EMBL/GenBank/DDBJ databases">
        <authorList>
            <person name="Varghese N."/>
            <person name="Submissions S."/>
        </authorList>
    </citation>
    <scope>NUCLEOTIDE SEQUENCE [LARGE SCALE GENOMIC DNA]</scope>
    <source>
        <strain evidence="2">CGMCC 4.3516</strain>
    </source>
</reference>
<organism evidence="1 2">
    <name type="scientific">Glycomyces harbinensis</name>
    <dbReference type="NCBI Taxonomy" id="58114"/>
    <lineage>
        <taxon>Bacteria</taxon>
        <taxon>Bacillati</taxon>
        <taxon>Actinomycetota</taxon>
        <taxon>Actinomycetes</taxon>
        <taxon>Glycomycetales</taxon>
        <taxon>Glycomycetaceae</taxon>
        <taxon>Glycomyces</taxon>
    </lineage>
</organism>